<evidence type="ECO:0000256" key="5">
    <source>
        <dbReference type="ARBA" id="ARBA00023133"/>
    </source>
</evidence>
<organism evidence="10 11">
    <name type="scientific">Cyprinus carpio carpio</name>
    <dbReference type="NCBI Taxonomy" id="630221"/>
    <lineage>
        <taxon>Eukaryota</taxon>
        <taxon>Metazoa</taxon>
        <taxon>Chordata</taxon>
        <taxon>Craniata</taxon>
        <taxon>Vertebrata</taxon>
        <taxon>Euteleostomi</taxon>
        <taxon>Actinopterygii</taxon>
        <taxon>Neopterygii</taxon>
        <taxon>Teleostei</taxon>
        <taxon>Ostariophysi</taxon>
        <taxon>Cypriniformes</taxon>
        <taxon>Cyprinidae</taxon>
        <taxon>Cyprininae</taxon>
        <taxon>Cyprinus</taxon>
    </lineage>
</organism>
<feature type="transmembrane region" description="Helical" evidence="9">
    <location>
        <begin position="106"/>
        <end position="125"/>
    </location>
</feature>
<reference evidence="10" key="2">
    <citation type="submission" date="2025-09" db="UniProtKB">
        <authorList>
            <consortium name="Ensembl"/>
        </authorList>
    </citation>
    <scope>IDENTIFICATION</scope>
</reference>
<evidence type="ECO:0000256" key="4">
    <source>
        <dbReference type="ARBA" id="ARBA00022989"/>
    </source>
</evidence>
<dbReference type="Pfam" id="PF03647">
    <property type="entry name" value="Tmemb_14"/>
    <property type="match status" value="1"/>
</dbReference>
<dbReference type="GeneTree" id="ENSGT00940000154772"/>
<evidence type="ECO:0000313" key="10">
    <source>
        <dbReference type="Ensembl" id="ENSCCRP00000124725.1"/>
    </source>
</evidence>
<dbReference type="GO" id="GO:0006783">
    <property type="term" value="P:heme biosynthetic process"/>
    <property type="evidence" value="ECO:0007669"/>
    <property type="project" value="UniProtKB-KW"/>
</dbReference>
<dbReference type="FunFam" id="1.10.10.1740:FF:000002">
    <property type="entry name" value="Transmembrane protein 14C"/>
    <property type="match status" value="1"/>
</dbReference>
<dbReference type="OMA" id="CSYNEYK"/>
<name>A0A9J7Z5R8_CYPCA</name>
<dbReference type="Ensembl" id="ENSCCRT00000158786.1">
    <property type="protein sequence ID" value="ENSCCRP00000124725.1"/>
    <property type="gene ID" value="ENSCCRG00000057248.1"/>
</dbReference>
<sequence length="134" mass="13733">MGITKMTASVSCQLQSLNVCMGLQVLMMAVDWAGYGYAALVASGGVIGYVKAGSVPSLAAGLLFGGLAGFGAYQTSQDPKNIWVSLAASGTLAAVMGKRFYNSRKIIPAGLIAGASVLMLAKLGARMLQKPQQS</sequence>
<comment type="subcellular location">
    <subcellularLocation>
        <location evidence="1">Membrane</location>
        <topology evidence="1">Multi-pass membrane protein</topology>
    </subcellularLocation>
</comment>
<keyword evidence="5" id="KW-0350">Heme biosynthesis</keyword>
<evidence type="ECO:0000256" key="6">
    <source>
        <dbReference type="ARBA" id="ARBA00023136"/>
    </source>
</evidence>
<dbReference type="PANTHER" id="PTHR12668">
    <property type="entry name" value="TRANSMEMBRANE PROTEIN 14, 15"/>
    <property type="match status" value="1"/>
</dbReference>
<protein>
    <recommendedName>
        <fullName evidence="8">Transmembrane protein 14C</fullName>
    </recommendedName>
</protein>
<dbReference type="GO" id="GO:0070453">
    <property type="term" value="P:regulation of heme biosynthetic process"/>
    <property type="evidence" value="ECO:0007669"/>
    <property type="project" value="TreeGrafter"/>
</dbReference>
<dbReference type="Gene3D" id="1.10.10.1740">
    <property type="entry name" value="Transmembrane protein 14-like"/>
    <property type="match status" value="1"/>
</dbReference>
<keyword evidence="6 9" id="KW-0472">Membrane</keyword>
<proteinExistence type="inferred from homology"/>
<comment type="function">
    <text evidence="7">Required for normal heme biosynthesis.</text>
</comment>
<evidence type="ECO:0000313" key="11">
    <source>
        <dbReference type="Proteomes" id="UP001108240"/>
    </source>
</evidence>
<keyword evidence="3 9" id="KW-0812">Transmembrane</keyword>
<keyword evidence="4 9" id="KW-1133">Transmembrane helix</keyword>
<feature type="transmembrane region" description="Helical" evidence="9">
    <location>
        <begin position="32"/>
        <end position="50"/>
    </location>
</feature>
<evidence type="ECO:0000256" key="8">
    <source>
        <dbReference type="ARBA" id="ARBA00039421"/>
    </source>
</evidence>
<dbReference type="GO" id="GO:0031966">
    <property type="term" value="C:mitochondrial membrane"/>
    <property type="evidence" value="ECO:0007669"/>
    <property type="project" value="TreeGrafter"/>
</dbReference>
<evidence type="ECO:0000256" key="2">
    <source>
        <dbReference type="ARBA" id="ARBA00007590"/>
    </source>
</evidence>
<comment type="similarity">
    <text evidence="2">Belongs to the TMEM14 family.</text>
</comment>
<evidence type="ECO:0000256" key="7">
    <source>
        <dbReference type="ARBA" id="ARBA00037428"/>
    </source>
</evidence>
<dbReference type="InterPro" id="IPR044890">
    <property type="entry name" value="TMEM14_sf"/>
</dbReference>
<evidence type="ECO:0000256" key="1">
    <source>
        <dbReference type="ARBA" id="ARBA00004141"/>
    </source>
</evidence>
<dbReference type="PANTHER" id="PTHR12668:SF4">
    <property type="entry name" value="TRANSMEMBRANE PROTEIN 14C-RELATED"/>
    <property type="match status" value="1"/>
</dbReference>
<accession>A0A9J7Z5R8</accession>
<reference evidence="10" key="1">
    <citation type="submission" date="2025-08" db="UniProtKB">
        <authorList>
            <consortium name="Ensembl"/>
        </authorList>
    </citation>
    <scope>IDENTIFICATION</scope>
</reference>
<dbReference type="Proteomes" id="UP001108240">
    <property type="component" value="Unplaced"/>
</dbReference>
<dbReference type="InterPro" id="IPR005349">
    <property type="entry name" value="TMEM14"/>
</dbReference>
<keyword evidence="11" id="KW-1185">Reference proteome</keyword>
<evidence type="ECO:0000256" key="9">
    <source>
        <dbReference type="SAM" id="Phobius"/>
    </source>
</evidence>
<dbReference type="AlphaFoldDB" id="A0A9J7Z5R8"/>
<evidence type="ECO:0000256" key="3">
    <source>
        <dbReference type="ARBA" id="ARBA00022692"/>
    </source>
</evidence>
<feature type="transmembrane region" description="Helical" evidence="9">
    <location>
        <begin position="57"/>
        <end position="76"/>
    </location>
</feature>